<sequence>SVLARQIFNPGYALFQPQAADSLTYQPNKLSYYNKDHLLYFHFVGRIIGKAIHDQRILEAYFSRSMYKHMLGKPVD</sequence>
<evidence type="ECO:0000256" key="1">
    <source>
        <dbReference type="ARBA" id="ARBA00000885"/>
    </source>
</evidence>
<keyword evidence="8" id="KW-0436">Ligase</keyword>
<evidence type="ECO:0000256" key="4">
    <source>
        <dbReference type="ARBA" id="ARBA00022679"/>
    </source>
</evidence>
<feature type="non-terminal residue" evidence="8">
    <location>
        <position position="76"/>
    </location>
</feature>
<dbReference type="GO" id="GO:0000209">
    <property type="term" value="P:protein polyubiquitination"/>
    <property type="evidence" value="ECO:0007669"/>
    <property type="project" value="TreeGrafter"/>
</dbReference>
<dbReference type="OrthoDB" id="423283at2759"/>
<dbReference type="EMBL" id="WBNG01003852">
    <property type="protein sequence ID" value="NXD32180.1"/>
    <property type="molecule type" value="Genomic_DNA"/>
</dbReference>
<protein>
    <recommendedName>
        <fullName evidence="3">HECT-type E3 ubiquitin transferase</fullName>
        <ecNumber evidence="3">2.3.2.26</ecNumber>
    </recommendedName>
</protein>
<comment type="pathway">
    <text evidence="2">Protein modification; protein ubiquitination.</text>
</comment>
<proteinExistence type="predicted"/>
<reference evidence="8" key="1">
    <citation type="submission" date="2019-09" db="EMBL/GenBank/DDBJ databases">
        <title>Bird 10,000 Genomes (B10K) Project - Family phase.</title>
        <authorList>
            <person name="Zhang G."/>
        </authorList>
    </citation>
    <scope>NUCLEOTIDE SEQUENCE</scope>
    <source>
        <strain evidence="8">B10K-IZCAS-20218</strain>
        <tissue evidence="8">Blood</tissue>
    </source>
</reference>
<dbReference type="Proteomes" id="UP000623542">
    <property type="component" value="Unassembled WGS sequence"/>
</dbReference>
<comment type="caution">
    <text evidence="8">The sequence shown here is derived from an EMBL/GenBank/DDBJ whole genome shotgun (WGS) entry which is preliminary data.</text>
</comment>
<evidence type="ECO:0000313" key="9">
    <source>
        <dbReference type="Proteomes" id="UP000623542"/>
    </source>
</evidence>
<keyword evidence="4" id="KW-0808">Transferase</keyword>
<feature type="domain" description="HECT" evidence="7">
    <location>
        <begin position="1"/>
        <end position="76"/>
    </location>
</feature>
<dbReference type="SUPFAM" id="SSF56204">
    <property type="entry name" value="Hect, E3 ligase catalytic domain"/>
    <property type="match status" value="1"/>
</dbReference>
<dbReference type="PANTHER" id="PTHR11254">
    <property type="entry name" value="HECT DOMAIN UBIQUITIN-PROTEIN LIGASE"/>
    <property type="match status" value="1"/>
</dbReference>
<dbReference type="PROSITE" id="PS50237">
    <property type="entry name" value="HECT"/>
    <property type="match status" value="1"/>
</dbReference>
<comment type="catalytic activity">
    <reaction evidence="1">
        <text>S-ubiquitinyl-[E2 ubiquitin-conjugating enzyme]-L-cysteine + [acceptor protein]-L-lysine = [E2 ubiquitin-conjugating enzyme]-L-cysteine + N(6)-ubiquitinyl-[acceptor protein]-L-lysine.</text>
        <dbReference type="EC" id="2.3.2.26"/>
    </reaction>
</comment>
<dbReference type="InterPro" id="IPR050409">
    <property type="entry name" value="E3_ubiq-protein_ligase"/>
</dbReference>
<accession>A0A851V0B2</accession>
<dbReference type="GO" id="GO:0006511">
    <property type="term" value="P:ubiquitin-dependent protein catabolic process"/>
    <property type="evidence" value="ECO:0007669"/>
    <property type="project" value="TreeGrafter"/>
</dbReference>
<keyword evidence="5 6" id="KW-0833">Ubl conjugation pathway</keyword>
<evidence type="ECO:0000256" key="2">
    <source>
        <dbReference type="ARBA" id="ARBA00004906"/>
    </source>
</evidence>
<organism evidence="8 9">
    <name type="scientific">Elachura formosa</name>
    <name type="common">spotted wren-babbler</name>
    <dbReference type="NCBI Taxonomy" id="1463973"/>
    <lineage>
        <taxon>Eukaryota</taxon>
        <taxon>Metazoa</taxon>
        <taxon>Chordata</taxon>
        <taxon>Craniata</taxon>
        <taxon>Vertebrata</taxon>
        <taxon>Euteleostomi</taxon>
        <taxon>Archelosauria</taxon>
        <taxon>Archosauria</taxon>
        <taxon>Dinosauria</taxon>
        <taxon>Saurischia</taxon>
        <taxon>Theropoda</taxon>
        <taxon>Coelurosauria</taxon>
        <taxon>Aves</taxon>
        <taxon>Neognathae</taxon>
        <taxon>Neoaves</taxon>
        <taxon>Telluraves</taxon>
        <taxon>Australaves</taxon>
        <taxon>Passeriformes</taxon>
        <taxon>Elachuridae</taxon>
        <taxon>Elachura</taxon>
    </lineage>
</organism>
<dbReference type="Pfam" id="PF00632">
    <property type="entry name" value="HECT"/>
    <property type="match status" value="1"/>
</dbReference>
<evidence type="ECO:0000256" key="3">
    <source>
        <dbReference type="ARBA" id="ARBA00012485"/>
    </source>
</evidence>
<evidence type="ECO:0000313" key="8">
    <source>
        <dbReference type="EMBL" id="NXD32180.1"/>
    </source>
</evidence>
<dbReference type="Gene3D" id="3.90.1750.10">
    <property type="entry name" value="Hect, E3 ligase catalytic domains"/>
    <property type="match status" value="1"/>
</dbReference>
<gene>
    <name evidence="8" type="ORF">ELAFOR_R15124</name>
</gene>
<dbReference type="InterPro" id="IPR000569">
    <property type="entry name" value="HECT_dom"/>
</dbReference>
<dbReference type="InterPro" id="IPR035983">
    <property type="entry name" value="Hect_E3_ubiquitin_ligase"/>
</dbReference>
<dbReference type="EC" id="2.3.2.26" evidence="3"/>
<evidence type="ECO:0000256" key="5">
    <source>
        <dbReference type="ARBA" id="ARBA00022786"/>
    </source>
</evidence>
<keyword evidence="9" id="KW-1185">Reference proteome</keyword>
<dbReference type="GO" id="GO:0005737">
    <property type="term" value="C:cytoplasm"/>
    <property type="evidence" value="ECO:0007669"/>
    <property type="project" value="TreeGrafter"/>
</dbReference>
<dbReference type="GO" id="GO:0016874">
    <property type="term" value="F:ligase activity"/>
    <property type="evidence" value="ECO:0007669"/>
    <property type="project" value="UniProtKB-KW"/>
</dbReference>
<evidence type="ECO:0000256" key="6">
    <source>
        <dbReference type="PROSITE-ProRule" id="PRU00104"/>
    </source>
</evidence>
<dbReference type="GO" id="GO:0005634">
    <property type="term" value="C:nucleus"/>
    <property type="evidence" value="ECO:0007669"/>
    <property type="project" value="TreeGrafter"/>
</dbReference>
<dbReference type="PANTHER" id="PTHR11254:SF67">
    <property type="entry name" value="E3 UBIQUITIN-PROTEIN LIGASE HUWE1"/>
    <property type="match status" value="1"/>
</dbReference>
<evidence type="ECO:0000259" key="7">
    <source>
        <dbReference type="PROSITE" id="PS50237"/>
    </source>
</evidence>
<feature type="non-terminal residue" evidence="8">
    <location>
        <position position="1"/>
    </location>
</feature>
<comment type="caution">
    <text evidence="6">Lacks conserved residue(s) required for the propagation of feature annotation.</text>
</comment>
<dbReference type="AlphaFoldDB" id="A0A851V0B2"/>
<dbReference type="GO" id="GO:0061630">
    <property type="term" value="F:ubiquitin protein ligase activity"/>
    <property type="evidence" value="ECO:0007669"/>
    <property type="project" value="UniProtKB-EC"/>
</dbReference>
<name>A0A851V0B2_9PASS</name>